<dbReference type="Gene3D" id="3.40.930.10">
    <property type="entry name" value="Mannitol-specific EII, Chain A"/>
    <property type="match status" value="1"/>
</dbReference>
<dbReference type="GO" id="GO:0009401">
    <property type="term" value="P:phosphoenolpyruvate-dependent sugar phosphotransferase system"/>
    <property type="evidence" value="ECO:0007669"/>
    <property type="project" value="InterPro"/>
</dbReference>
<dbReference type="Pfam" id="PF08279">
    <property type="entry name" value="HTH_11"/>
    <property type="match status" value="2"/>
</dbReference>
<keyword evidence="2" id="KW-0677">Repeat</keyword>
<dbReference type="GO" id="GO:0008982">
    <property type="term" value="F:protein-N(PI)-phosphohistidine-sugar phosphotransferase activity"/>
    <property type="evidence" value="ECO:0007669"/>
    <property type="project" value="InterPro"/>
</dbReference>
<gene>
    <name evidence="8" type="ORF">AOC36_04930</name>
</gene>
<evidence type="ECO:0000259" key="6">
    <source>
        <dbReference type="PROSITE" id="PS51099"/>
    </source>
</evidence>
<dbReference type="InterPro" id="IPR050661">
    <property type="entry name" value="BglG_antiterminators"/>
</dbReference>
<dbReference type="Gene3D" id="1.10.10.10">
    <property type="entry name" value="Winged helix-like DNA-binding domain superfamily/Winged helix DNA-binding domain"/>
    <property type="match status" value="2"/>
</dbReference>
<dbReference type="InterPro" id="IPR016152">
    <property type="entry name" value="PTrfase/Anion_transptr"/>
</dbReference>
<dbReference type="InterPro" id="IPR036634">
    <property type="entry name" value="PRD_sf"/>
</dbReference>
<feature type="domain" description="PRD" evidence="7">
    <location>
        <begin position="305"/>
        <end position="409"/>
    </location>
</feature>
<evidence type="ECO:0000259" key="7">
    <source>
        <dbReference type="PROSITE" id="PS51372"/>
    </source>
</evidence>
<dbReference type="InterPro" id="IPR036388">
    <property type="entry name" value="WH-like_DNA-bd_sf"/>
</dbReference>
<dbReference type="InterPro" id="IPR013196">
    <property type="entry name" value="HTH_11"/>
</dbReference>
<dbReference type="KEGG" id="erl:AOC36_04930"/>
<dbReference type="InterPro" id="IPR002178">
    <property type="entry name" value="PTS_EIIA_type-2_dom"/>
</dbReference>
<evidence type="ECO:0000256" key="3">
    <source>
        <dbReference type="ARBA" id="ARBA00023015"/>
    </source>
</evidence>
<dbReference type="SUPFAM" id="SSF52794">
    <property type="entry name" value="PTS system IIB component-like"/>
    <property type="match status" value="1"/>
</dbReference>
<feature type="domain" description="PTS EIIA type-2" evidence="5">
    <location>
        <begin position="530"/>
        <end position="677"/>
    </location>
</feature>
<dbReference type="Pfam" id="PF00874">
    <property type="entry name" value="PRD"/>
    <property type="match status" value="2"/>
</dbReference>
<dbReference type="STRING" id="1514105.AOC36_04930"/>
<dbReference type="InterPro" id="IPR036095">
    <property type="entry name" value="PTS_EIIB-like_sf"/>
</dbReference>
<evidence type="ECO:0000256" key="1">
    <source>
        <dbReference type="ARBA" id="ARBA00022679"/>
    </source>
</evidence>
<sequence length="686" mass="78729">MLVSARGRLILEKLLVSSFPISIDTMAKTLGVSSRTIRRDLDEITSICTDYDLKLIIRNNTLSIDGLEKNIQTFKWHLFDLSYSEFTPLERQNFILKQLIKSNDTLTITSLANELNVTESTIRADLLKIKDEYGQSIKIDTKRGTGISLIATEIEKRTIIRNMVHNTISTPLLVQFLYQNDTDTNRLFIKDRLLGLIDDNRLIIVDQELKKWHETQEYKLADESYFTLLVHVSIAVERIKEQELVKVYDTNIEDIVESDEYQDAIQILSNIMDTPQTDLPENEIIYVAQYLRSAKLKDSHHLIERDTMRATNLAQKLIHRIQNDLDYHFNDETLLKGLITHLRSALRRLDQNMMISNPLIDSIKEEHGLLFNTISKAVEDIFVDIYVNEDEIGYLVLHFGAAIIQSQKKKFSCLIVCSSGIGTSKMLLTRIQKTFPQFSKLKTTSVFDVLQRDDHQLYDIIISTLDLGNVNFDYLLVSPILSNQDIENITSHLSLMNVNSLRYETPQSVSLNEAMDYFETLSKTSTLMSQLIEDFEVRMLTVNSNSIEDYIRAMCLVAMTQSESEPELVVKSMLNGGHKNSFAIPNTHLAFFHERSAGIKKSTLKVFPLTQPIQILGLDNRNHWVNTFILLLAPEKLEQYELELLSFTSSLIIDNEEAPGIFEMGDQNEITTYLVSRYRGFIQKGV</sequence>
<evidence type="ECO:0000256" key="4">
    <source>
        <dbReference type="ARBA" id="ARBA00023163"/>
    </source>
</evidence>
<proteinExistence type="predicted"/>
<dbReference type="Proteomes" id="UP000063781">
    <property type="component" value="Chromosome"/>
</dbReference>
<name>A0A0X8GZK5_9FIRM</name>
<keyword evidence="4" id="KW-0804">Transcription</keyword>
<dbReference type="SUPFAM" id="SSF46785">
    <property type="entry name" value="Winged helix' DNA-binding domain"/>
    <property type="match status" value="2"/>
</dbReference>
<dbReference type="SUPFAM" id="SSF55804">
    <property type="entry name" value="Phoshotransferase/anion transport protein"/>
    <property type="match status" value="1"/>
</dbReference>
<organism evidence="8 9">
    <name type="scientific">Erysipelothrix larvae</name>
    <dbReference type="NCBI Taxonomy" id="1514105"/>
    <lineage>
        <taxon>Bacteria</taxon>
        <taxon>Bacillati</taxon>
        <taxon>Bacillota</taxon>
        <taxon>Erysipelotrichia</taxon>
        <taxon>Erysipelotrichales</taxon>
        <taxon>Erysipelotrichaceae</taxon>
        <taxon>Erysipelothrix</taxon>
    </lineage>
</organism>
<dbReference type="PROSITE" id="PS51372">
    <property type="entry name" value="PRD_2"/>
    <property type="match status" value="2"/>
</dbReference>
<keyword evidence="3" id="KW-0805">Transcription regulation</keyword>
<dbReference type="RefSeq" id="WP_067632021.1">
    <property type="nucleotide sequence ID" value="NZ_CP013213.1"/>
</dbReference>
<dbReference type="Pfam" id="PF00359">
    <property type="entry name" value="PTS_EIIA_2"/>
    <property type="match status" value="1"/>
</dbReference>
<evidence type="ECO:0000259" key="5">
    <source>
        <dbReference type="PROSITE" id="PS51094"/>
    </source>
</evidence>
<evidence type="ECO:0000256" key="2">
    <source>
        <dbReference type="ARBA" id="ARBA00022737"/>
    </source>
</evidence>
<dbReference type="PROSITE" id="PS51094">
    <property type="entry name" value="PTS_EIIA_TYPE_2"/>
    <property type="match status" value="1"/>
</dbReference>
<reference evidence="8 9" key="1">
    <citation type="submission" date="2015-10" db="EMBL/GenBank/DDBJ databases">
        <title>Erysipelothrix larvae sp. LV19 isolated from the larval gut of the rhinoceros beetle, Trypoxylus dichotomus.</title>
        <authorList>
            <person name="Lim S."/>
            <person name="Kim B.-C."/>
        </authorList>
    </citation>
    <scope>NUCLEOTIDE SEQUENCE [LARGE SCALE GENOMIC DNA]</scope>
    <source>
        <strain evidence="8 9">LV19</strain>
    </source>
</reference>
<dbReference type="PANTHER" id="PTHR30185:SF18">
    <property type="entry name" value="TRANSCRIPTIONAL REGULATOR MTLR"/>
    <property type="match status" value="1"/>
</dbReference>
<dbReference type="InterPro" id="IPR011608">
    <property type="entry name" value="PRD"/>
</dbReference>
<dbReference type="PROSITE" id="PS51099">
    <property type="entry name" value="PTS_EIIB_TYPE_2"/>
    <property type="match status" value="1"/>
</dbReference>
<dbReference type="Gene3D" id="3.40.50.2300">
    <property type="match status" value="1"/>
</dbReference>
<dbReference type="InterPro" id="IPR036390">
    <property type="entry name" value="WH_DNA-bd_sf"/>
</dbReference>
<dbReference type="EMBL" id="CP013213">
    <property type="protein sequence ID" value="AMC93342.1"/>
    <property type="molecule type" value="Genomic_DNA"/>
</dbReference>
<dbReference type="Gene3D" id="1.10.1790.10">
    <property type="entry name" value="PRD domain"/>
    <property type="match status" value="2"/>
</dbReference>
<dbReference type="GO" id="GO:0006355">
    <property type="term" value="P:regulation of DNA-templated transcription"/>
    <property type="evidence" value="ECO:0007669"/>
    <property type="project" value="InterPro"/>
</dbReference>
<evidence type="ECO:0000313" key="8">
    <source>
        <dbReference type="EMBL" id="AMC93342.1"/>
    </source>
</evidence>
<keyword evidence="9" id="KW-1185">Reference proteome</keyword>
<dbReference type="CDD" id="cd05568">
    <property type="entry name" value="PTS_IIB_bgl_like"/>
    <property type="match status" value="1"/>
</dbReference>
<accession>A0A0X8GZK5</accession>
<protein>
    <submittedName>
        <fullName evidence="8">Uncharacterized protein</fullName>
    </submittedName>
</protein>
<dbReference type="InterPro" id="IPR013011">
    <property type="entry name" value="PTS_EIIB_2"/>
</dbReference>
<dbReference type="AlphaFoldDB" id="A0A0X8GZK5"/>
<feature type="domain" description="PTS EIIB type-2" evidence="6">
    <location>
        <begin position="411"/>
        <end position="501"/>
    </location>
</feature>
<dbReference type="OrthoDB" id="3175596at2"/>
<dbReference type="SUPFAM" id="SSF63520">
    <property type="entry name" value="PTS-regulatory domain, PRD"/>
    <property type="match status" value="2"/>
</dbReference>
<feature type="domain" description="PRD" evidence="7">
    <location>
        <begin position="196"/>
        <end position="301"/>
    </location>
</feature>
<keyword evidence="1" id="KW-0808">Transferase</keyword>
<dbReference type="PANTHER" id="PTHR30185">
    <property type="entry name" value="CRYPTIC BETA-GLUCOSIDE BGL OPERON ANTITERMINATOR"/>
    <property type="match status" value="1"/>
</dbReference>
<evidence type="ECO:0000313" key="9">
    <source>
        <dbReference type="Proteomes" id="UP000063781"/>
    </source>
</evidence>